<reference evidence="2" key="1">
    <citation type="submission" date="2025-08" db="UniProtKB">
        <authorList>
            <consortium name="RefSeq"/>
        </authorList>
    </citation>
    <scope>IDENTIFICATION</scope>
    <source>
        <tissue evidence="2">Adult</tissue>
    </source>
</reference>
<organism evidence="1 2">
    <name type="scientific">Bactrocera dorsalis</name>
    <name type="common">Oriental fruit fly</name>
    <name type="synonym">Dacus dorsalis</name>
    <dbReference type="NCBI Taxonomy" id="27457"/>
    <lineage>
        <taxon>Eukaryota</taxon>
        <taxon>Metazoa</taxon>
        <taxon>Ecdysozoa</taxon>
        <taxon>Arthropoda</taxon>
        <taxon>Hexapoda</taxon>
        <taxon>Insecta</taxon>
        <taxon>Pterygota</taxon>
        <taxon>Neoptera</taxon>
        <taxon>Endopterygota</taxon>
        <taxon>Diptera</taxon>
        <taxon>Brachycera</taxon>
        <taxon>Muscomorpha</taxon>
        <taxon>Tephritoidea</taxon>
        <taxon>Tephritidae</taxon>
        <taxon>Bactrocera</taxon>
        <taxon>Bactrocera</taxon>
    </lineage>
</organism>
<dbReference type="KEGG" id="bdr:105232183"/>
<dbReference type="Pfam" id="PF16062">
    <property type="entry name" value="MavL-like"/>
    <property type="match status" value="1"/>
</dbReference>
<dbReference type="InterPro" id="IPR032063">
    <property type="entry name" value="MavL-like"/>
</dbReference>
<sequence length="547" mass="62122">MGHCEIINSLKFIATACNKCRCMSGHRSVGFLSFAYRTFGIKANMSTFGAEFEEVWPKPGAVIKLTEFGTKLLQKCLKVEKPDVSRIDIKSFIKKSSNFPVEFGTNTCRVISQPKERYPEIEKQIASAYPIIHERVLALYLAFLEHKCKYGNKRELELYQNLTLTDFVQRLLAKRCVSFFGKNDKYLLLSRHRGCSGFLDIGTDGEKPPLLLEDVLCYDEIKLSAFLSVSSHTEFLNDGNRQNCGVIERNKSRIETDGVIIGLIGARLVRRDVMEYQDIIITSKQNTKENGYGLPIDAETNSRPADYRRVWKQFYEERDYLYEQVTLDGKRFGNARAQKDIFDNVLMKKRYTISFDTLLLESEARAAAAGKQAFIHVVGIGLGVWRAAEQQEKVFLETFAQRLKLLLPKLSHIGVVHFSWFKLSEWGDLKHGGIYKSPTHPDGGIRTFLSKRNPADKLVSINMKSPELENMLLIVSYAWDGNALPGNEFWMKMLKSTGDSSTACSTLVTELHNPHINTELVNGANLHIASEKYGVLHIADYIKNILE</sequence>
<dbReference type="Proteomes" id="UP001652620">
    <property type="component" value="Chromosome 4"/>
</dbReference>
<accession>A0A6I9W5B6</accession>
<dbReference type="InParanoid" id="A0A6I9W5B6"/>
<proteinExistence type="predicted"/>
<keyword evidence="1" id="KW-1185">Reference proteome</keyword>
<name>A0A6I9W5B6_BACDO</name>
<dbReference type="OrthoDB" id="6357136at2759"/>
<dbReference type="RefSeq" id="XP_011212110.2">
    <property type="nucleotide sequence ID" value="XM_011213808.4"/>
</dbReference>
<gene>
    <name evidence="2" type="primary">LOC105232183</name>
</gene>
<evidence type="ECO:0000313" key="1">
    <source>
        <dbReference type="Proteomes" id="UP001652620"/>
    </source>
</evidence>
<dbReference type="AlphaFoldDB" id="A0A6I9W5B6"/>
<evidence type="ECO:0000313" key="2">
    <source>
        <dbReference type="RefSeq" id="XP_011212110.2"/>
    </source>
</evidence>
<protein>
    <submittedName>
        <fullName evidence="2">Uncharacterized protein LOC105232183 isoform X1</fullName>
    </submittedName>
</protein>
<dbReference type="GeneID" id="105232183"/>